<dbReference type="SMART" id="SM01232">
    <property type="entry name" value="H2TH"/>
    <property type="match status" value="1"/>
</dbReference>
<dbReference type="GO" id="GO:0008270">
    <property type="term" value="F:zinc ion binding"/>
    <property type="evidence" value="ECO:0007669"/>
    <property type="project" value="UniProtKB-UniRule"/>
</dbReference>
<evidence type="ECO:0000256" key="8">
    <source>
        <dbReference type="ARBA" id="ARBA00022833"/>
    </source>
</evidence>
<dbReference type="PATRIC" id="fig|1703780.3.peg.2420"/>
<comment type="subunit">
    <text evidence="3 15">Monomer.</text>
</comment>
<dbReference type="InterPro" id="IPR010663">
    <property type="entry name" value="Znf_FPG/IleRS"/>
</dbReference>
<organism evidence="18 19">
    <name type="scientific">candidate division WOR_3 bacterium SM23_60</name>
    <dbReference type="NCBI Taxonomy" id="1703780"/>
    <lineage>
        <taxon>Bacteria</taxon>
        <taxon>Bacteria division WOR-3</taxon>
    </lineage>
</organism>
<reference evidence="18 19" key="1">
    <citation type="journal article" date="2015" name="Microbiome">
        <title>Genomic resolution of linkages in carbon, nitrogen, and sulfur cycling among widespread estuary sediment bacteria.</title>
        <authorList>
            <person name="Baker B.J."/>
            <person name="Lazar C.S."/>
            <person name="Teske A.P."/>
            <person name="Dick G.J."/>
        </authorList>
    </citation>
    <scope>NUCLEOTIDE SEQUENCE [LARGE SCALE GENOMIC DNA]</scope>
    <source>
        <strain evidence="18">SM23_60</strain>
    </source>
</reference>
<keyword evidence="13 15" id="KW-0326">Glycosidase</keyword>
<sequence length="274" mass="31820">MPELPEVETIRRELQPKIVDQRITGCTVLREDVVAYPSVSVFRQSVKNETILNVVRKAKYLILQLTGNKKLIFHFRLSGTLYLRDRDVPAERFTRVIIQLEKNQLFFREPRVLGRVYLLRETDRRHVPKGLYTLGREPLSRTFDYEYFRNKIRGRRAYIKALLLDQSICAGVGNIYSDEALFHAGIRPLRRARRVTTVETKKLLTALKKVLTKAVDSFGTSVGDYTRTDGSNGRFQDFLYVYGREGEPCRVCNSHIVVKKIGNRSTRYCPKCQK</sequence>
<evidence type="ECO:0000256" key="13">
    <source>
        <dbReference type="ARBA" id="ARBA00023295"/>
    </source>
</evidence>
<dbReference type="InterPro" id="IPR010979">
    <property type="entry name" value="Ribosomal_uS13-like_H2TH"/>
</dbReference>
<comment type="caution">
    <text evidence="18">The sequence shown here is derived from an EMBL/GenBank/DDBJ whole genome shotgun (WGS) entry which is preliminary data.</text>
</comment>
<keyword evidence="5 15" id="KW-0227">DNA damage</keyword>
<dbReference type="InterPro" id="IPR015887">
    <property type="entry name" value="DNA_glyclase_Znf_dom_DNA_BS"/>
</dbReference>
<dbReference type="PROSITE" id="PS01242">
    <property type="entry name" value="ZF_FPG_1"/>
    <property type="match status" value="1"/>
</dbReference>
<comment type="function">
    <text evidence="15">Involved in base excision repair of DNA damaged by oxidation or by mutagenic agents. Acts as DNA glycosylase that recognizes and removes damaged bases. Has a preference for oxidized purines, such as 7,8-dihydro-8-oxoguanine (8-oxoG). Has AP (apurinic/apyrimidinic) lyase activity and introduces nicks in the DNA strand. Cleaves the DNA backbone by beta-delta elimination to generate a single-strand break at the site of the removed base with both 3'- and 5'-phosphates.</text>
</comment>
<feature type="active site" description="Proton donor; for beta-elimination activity" evidence="15">
    <location>
        <position position="59"/>
    </location>
</feature>
<evidence type="ECO:0000256" key="12">
    <source>
        <dbReference type="ARBA" id="ARBA00023268"/>
    </source>
</evidence>
<evidence type="ECO:0000313" key="19">
    <source>
        <dbReference type="Proteomes" id="UP000051096"/>
    </source>
</evidence>
<dbReference type="NCBIfam" id="TIGR00577">
    <property type="entry name" value="fpg"/>
    <property type="match status" value="1"/>
</dbReference>
<dbReference type="SUPFAM" id="SSF81624">
    <property type="entry name" value="N-terminal domain of MutM-like DNA repair proteins"/>
    <property type="match status" value="1"/>
</dbReference>
<keyword evidence="4 15" id="KW-0479">Metal-binding</keyword>
<evidence type="ECO:0000256" key="9">
    <source>
        <dbReference type="ARBA" id="ARBA00023125"/>
    </source>
</evidence>
<dbReference type="Pfam" id="PF06831">
    <property type="entry name" value="H2TH"/>
    <property type="match status" value="1"/>
</dbReference>
<dbReference type="NCBIfam" id="NF002211">
    <property type="entry name" value="PRK01103.1"/>
    <property type="match status" value="1"/>
</dbReference>
<dbReference type="InterPro" id="IPR020629">
    <property type="entry name" value="FPG_Glyclase"/>
</dbReference>
<dbReference type="InterPro" id="IPR012319">
    <property type="entry name" value="FPG_cat"/>
</dbReference>
<evidence type="ECO:0000256" key="11">
    <source>
        <dbReference type="ARBA" id="ARBA00023239"/>
    </source>
</evidence>
<dbReference type="Pfam" id="PF01149">
    <property type="entry name" value="Fapy_DNA_glyco"/>
    <property type="match status" value="1"/>
</dbReference>
<dbReference type="PROSITE" id="PS51068">
    <property type="entry name" value="FPG_CAT"/>
    <property type="match status" value="1"/>
</dbReference>
<evidence type="ECO:0000256" key="14">
    <source>
        <dbReference type="ARBA" id="ARBA00044632"/>
    </source>
</evidence>
<feature type="domain" description="Formamidopyrimidine-DNA glycosylase catalytic" evidence="17">
    <location>
        <begin position="2"/>
        <end position="114"/>
    </location>
</feature>
<evidence type="ECO:0000259" key="17">
    <source>
        <dbReference type="PROSITE" id="PS51068"/>
    </source>
</evidence>
<comment type="catalytic activity">
    <reaction evidence="1 15">
        <text>Hydrolysis of DNA containing ring-opened 7-methylguanine residues, releasing 2,6-diamino-4-hydroxy-5-(N-methyl)formamidopyrimidine.</text>
        <dbReference type="EC" id="3.2.2.23"/>
    </reaction>
</comment>
<feature type="active site" description="Schiff-base intermediate with DNA" evidence="15">
    <location>
        <position position="2"/>
    </location>
</feature>
<evidence type="ECO:0000256" key="3">
    <source>
        <dbReference type="ARBA" id="ARBA00011245"/>
    </source>
</evidence>
<dbReference type="SUPFAM" id="SSF46946">
    <property type="entry name" value="S13-like H2TH domain"/>
    <property type="match status" value="1"/>
</dbReference>
<gene>
    <name evidence="15" type="primary">mutM</name>
    <name evidence="15" type="synonym">fpg</name>
    <name evidence="18" type="ORF">AMJ87_13350</name>
</gene>
<dbReference type="AlphaFoldDB" id="A0A0S8G6I7"/>
<evidence type="ECO:0000256" key="1">
    <source>
        <dbReference type="ARBA" id="ARBA00001668"/>
    </source>
</evidence>
<evidence type="ECO:0000256" key="4">
    <source>
        <dbReference type="ARBA" id="ARBA00022723"/>
    </source>
</evidence>
<feature type="binding site" evidence="15">
    <location>
        <position position="111"/>
    </location>
    <ligand>
        <name>DNA</name>
        <dbReference type="ChEBI" id="CHEBI:16991"/>
    </ligand>
</feature>
<proteinExistence type="inferred from homology"/>
<dbReference type="HAMAP" id="MF_00103">
    <property type="entry name" value="Fapy_DNA_glycosyl"/>
    <property type="match status" value="1"/>
</dbReference>
<dbReference type="EMBL" id="LJUO01000221">
    <property type="protein sequence ID" value="KPK67434.1"/>
    <property type="molecule type" value="Genomic_DNA"/>
</dbReference>
<evidence type="ECO:0000259" key="16">
    <source>
        <dbReference type="PROSITE" id="PS51066"/>
    </source>
</evidence>
<dbReference type="SMART" id="SM00898">
    <property type="entry name" value="Fapy_DNA_glyco"/>
    <property type="match status" value="1"/>
</dbReference>
<keyword evidence="11 15" id="KW-0456">Lyase</keyword>
<keyword evidence="9 15" id="KW-0238">DNA-binding</keyword>
<protein>
    <recommendedName>
        <fullName evidence="15">Formamidopyrimidine-DNA glycosylase</fullName>
        <shortName evidence="15">Fapy-DNA glycosylase</shortName>
        <ecNumber evidence="15">3.2.2.23</ecNumber>
    </recommendedName>
    <alternativeName>
        <fullName evidence="15">DNA-(apurinic or apyrimidinic site) lyase MutM</fullName>
        <shortName evidence="15">AP lyase MutM</shortName>
        <ecNumber evidence="15">4.2.99.18</ecNumber>
    </alternativeName>
</protein>
<comment type="cofactor">
    <cofactor evidence="15">
        <name>Zn(2+)</name>
        <dbReference type="ChEBI" id="CHEBI:29105"/>
    </cofactor>
    <text evidence="15">Binds 1 zinc ion per subunit.</text>
</comment>
<dbReference type="Gene3D" id="1.10.8.50">
    <property type="match status" value="1"/>
</dbReference>
<comment type="catalytic activity">
    <reaction evidence="14 15">
        <text>2'-deoxyribonucleotide-(2'-deoxyribose 5'-phosphate)-2'-deoxyribonucleotide-DNA = a 3'-end 2'-deoxyribonucleotide-(2,3-dehydro-2,3-deoxyribose 5'-phosphate)-DNA + a 5'-end 5'-phospho-2'-deoxyribonucleoside-DNA + H(+)</text>
        <dbReference type="Rhea" id="RHEA:66592"/>
        <dbReference type="Rhea" id="RHEA-COMP:13180"/>
        <dbReference type="Rhea" id="RHEA-COMP:16897"/>
        <dbReference type="Rhea" id="RHEA-COMP:17067"/>
        <dbReference type="ChEBI" id="CHEBI:15378"/>
        <dbReference type="ChEBI" id="CHEBI:136412"/>
        <dbReference type="ChEBI" id="CHEBI:157695"/>
        <dbReference type="ChEBI" id="CHEBI:167181"/>
        <dbReference type="EC" id="4.2.99.18"/>
    </reaction>
</comment>
<dbReference type="CDD" id="cd08966">
    <property type="entry name" value="EcFpg-like_N"/>
    <property type="match status" value="1"/>
</dbReference>
<feature type="active site" description="Proton donor" evidence="15">
    <location>
        <position position="3"/>
    </location>
</feature>
<keyword evidence="12 15" id="KW-0511">Multifunctional enzyme</keyword>
<dbReference type="InterPro" id="IPR035937">
    <property type="entry name" value="FPG_N"/>
</dbReference>
<evidence type="ECO:0000256" key="15">
    <source>
        <dbReference type="HAMAP-Rule" id="MF_00103"/>
    </source>
</evidence>
<dbReference type="GO" id="GO:0140078">
    <property type="term" value="F:class I DNA-(apurinic or apyrimidinic site) endonuclease activity"/>
    <property type="evidence" value="ECO:0007669"/>
    <property type="project" value="UniProtKB-EC"/>
</dbReference>
<dbReference type="SUPFAM" id="SSF57716">
    <property type="entry name" value="Glucocorticoid receptor-like (DNA-binding domain)"/>
    <property type="match status" value="1"/>
</dbReference>
<keyword evidence="6 15" id="KW-0863">Zinc-finger</keyword>
<dbReference type="EC" id="3.2.2.23" evidence="15"/>
<dbReference type="EC" id="4.2.99.18" evidence="15"/>
<keyword evidence="8 15" id="KW-0862">Zinc</keyword>
<dbReference type="Proteomes" id="UP000051096">
    <property type="component" value="Unassembled WGS sequence"/>
</dbReference>
<dbReference type="InterPro" id="IPR000214">
    <property type="entry name" value="Znf_DNA_glyclase/AP_lyase"/>
</dbReference>
<dbReference type="Pfam" id="PF06827">
    <property type="entry name" value="zf-FPG_IleRS"/>
    <property type="match status" value="1"/>
</dbReference>
<dbReference type="GO" id="GO:0006284">
    <property type="term" value="P:base-excision repair"/>
    <property type="evidence" value="ECO:0007669"/>
    <property type="project" value="InterPro"/>
</dbReference>
<dbReference type="PANTHER" id="PTHR22993:SF9">
    <property type="entry name" value="FORMAMIDOPYRIMIDINE-DNA GLYCOSYLASE"/>
    <property type="match status" value="1"/>
</dbReference>
<keyword evidence="10 15" id="KW-0234">DNA repair</keyword>
<feature type="active site" description="Proton donor; for delta-elimination activity" evidence="15">
    <location>
        <position position="264"/>
    </location>
</feature>
<feature type="domain" description="FPG-type" evidence="16">
    <location>
        <begin position="240"/>
        <end position="274"/>
    </location>
</feature>
<evidence type="ECO:0000256" key="2">
    <source>
        <dbReference type="ARBA" id="ARBA00009409"/>
    </source>
</evidence>
<dbReference type="InterPro" id="IPR015886">
    <property type="entry name" value="H2TH_FPG"/>
</dbReference>
<comment type="caution">
    <text evidence="15">Lacks conserved residue(s) required for the propagation of feature annotation.</text>
</comment>
<keyword evidence="7 15" id="KW-0378">Hydrolase</keyword>
<dbReference type="FunFam" id="1.10.8.50:FF:000003">
    <property type="entry name" value="Formamidopyrimidine-DNA glycosylase"/>
    <property type="match status" value="1"/>
</dbReference>
<evidence type="ECO:0000256" key="10">
    <source>
        <dbReference type="ARBA" id="ARBA00023204"/>
    </source>
</evidence>
<evidence type="ECO:0000256" key="5">
    <source>
        <dbReference type="ARBA" id="ARBA00022763"/>
    </source>
</evidence>
<evidence type="ECO:0000313" key="18">
    <source>
        <dbReference type="EMBL" id="KPK67434.1"/>
    </source>
</evidence>
<feature type="binding site" evidence="15">
    <location>
        <position position="155"/>
    </location>
    <ligand>
        <name>DNA</name>
        <dbReference type="ChEBI" id="CHEBI:16991"/>
    </ligand>
</feature>
<evidence type="ECO:0000256" key="6">
    <source>
        <dbReference type="ARBA" id="ARBA00022771"/>
    </source>
</evidence>
<evidence type="ECO:0000256" key="7">
    <source>
        <dbReference type="ARBA" id="ARBA00022801"/>
    </source>
</evidence>
<dbReference type="PROSITE" id="PS51066">
    <property type="entry name" value="ZF_FPG_2"/>
    <property type="match status" value="1"/>
</dbReference>
<dbReference type="GO" id="GO:0003684">
    <property type="term" value="F:damaged DNA binding"/>
    <property type="evidence" value="ECO:0007669"/>
    <property type="project" value="InterPro"/>
</dbReference>
<name>A0A0S8G6I7_UNCW3</name>
<dbReference type="PANTHER" id="PTHR22993">
    <property type="entry name" value="FORMAMIDOPYRIMIDINE-DNA GLYCOSYLASE"/>
    <property type="match status" value="1"/>
</dbReference>
<dbReference type="GO" id="GO:0034039">
    <property type="term" value="F:8-oxo-7,8-dihydroguanine DNA N-glycosylase activity"/>
    <property type="evidence" value="ECO:0007669"/>
    <property type="project" value="TreeGrafter"/>
</dbReference>
<comment type="similarity">
    <text evidence="2 15">Belongs to the FPG family.</text>
</comment>
<accession>A0A0S8G6I7</accession>
<dbReference type="Gene3D" id="3.20.190.10">
    <property type="entry name" value="MutM-like, N-terminal"/>
    <property type="match status" value="1"/>
</dbReference>